<dbReference type="EMBL" id="JAVDQA010000002">
    <property type="protein sequence ID" value="MDR6300683.1"/>
    <property type="molecule type" value="Genomic_DNA"/>
</dbReference>
<reference evidence="1 2" key="1">
    <citation type="submission" date="2023-07" db="EMBL/GenBank/DDBJ databases">
        <title>Genomic Encyclopedia of Type Strains, Phase IV (KMG-IV): sequencing the most valuable type-strain genomes for metagenomic binning, comparative biology and taxonomic classification.</title>
        <authorList>
            <person name="Goeker M."/>
        </authorList>
    </citation>
    <scope>NUCLEOTIDE SEQUENCE [LARGE SCALE GENOMIC DNA]</scope>
    <source>
        <strain evidence="1 2">DSM 102814</strain>
    </source>
</reference>
<proteinExistence type="predicted"/>
<evidence type="ECO:0000313" key="2">
    <source>
        <dbReference type="Proteomes" id="UP001257659"/>
    </source>
</evidence>
<dbReference type="Proteomes" id="UP001257659">
    <property type="component" value="Unassembled WGS sequence"/>
</dbReference>
<comment type="caution">
    <text evidence="1">The sequence shown here is derived from an EMBL/GenBank/DDBJ whole genome shotgun (WGS) entry which is preliminary data.</text>
</comment>
<protein>
    <submittedName>
        <fullName evidence="1">Uncharacterized protein</fullName>
    </submittedName>
</protein>
<evidence type="ECO:0000313" key="1">
    <source>
        <dbReference type="EMBL" id="MDR6300683.1"/>
    </source>
</evidence>
<gene>
    <name evidence="1" type="ORF">GGR31_001314</name>
</gene>
<keyword evidence="2" id="KW-1185">Reference proteome</keyword>
<organism evidence="1 2">
    <name type="scientific">Mesonia maritima</name>
    <dbReference type="NCBI Taxonomy" id="1793873"/>
    <lineage>
        <taxon>Bacteria</taxon>
        <taxon>Pseudomonadati</taxon>
        <taxon>Bacteroidota</taxon>
        <taxon>Flavobacteriia</taxon>
        <taxon>Flavobacteriales</taxon>
        <taxon>Flavobacteriaceae</taxon>
        <taxon>Mesonia</taxon>
    </lineage>
</organism>
<accession>A0ABU1K4Y9</accession>
<sequence>MKISKTVLNEMSEKTLETQTDDNHYSTVNSRKKFWNSKRRYLIS</sequence>
<name>A0ABU1K4Y9_9FLAO</name>
<dbReference type="RefSeq" id="WP_309727578.1">
    <property type="nucleotide sequence ID" value="NZ_JAVDQA010000002.1"/>
</dbReference>